<dbReference type="EMBL" id="KN835207">
    <property type="protein sequence ID" value="KIK43669.1"/>
    <property type="molecule type" value="Genomic_DNA"/>
</dbReference>
<proteinExistence type="predicted"/>
<dbReference type="AlphaFoldDB" id="A0A0D0B0X2"/>
<dbReference type="InParanoid" id="A0A0D0B0X2"/>
<keyword evidence="2" id="KW-1185">Reference proteome</keyword>
<name>A0A0D0B0X2_9AGAM</name>
<reference evidence="2" key="2">
    <citation type="submission" date="2015-01" db="EMBL/GenBank/DDBJ databases">
        <title>Evolutionary Origins and Diversification of the Mycorrhizal Mutualists.</title>
        <authorList>
            <consortium name="DOE Joint Genome Institute"/>
            <consortium name="Mycorrhizal Genomics Consortium"/>
            <person name="Kohler A."/>
            <person name="Kuo A."/>
            <person name="Nagy L.G."/>
            <person name="Floudas D."/>
            <person name="Copeland A."/>
            <person name="Barry K.W."/>
            <person name="Cichocki N."/>
            <person name="Veneault-Fourrey C."/>
            <person name="LaButti K."/>
            <person name="Lindquist E.A."/>
            <person name="Lipzen A."/>
            <person name="Lundell T."/>
            <person name="Morin E."/>
            <person name="Murat C."/>
            <person name="Riley R."/>
            <person name="Ohm R."/>
            <person name="Sun H."/>
            <person name="Tunlid A."/>
            <person name="Henrissat B."/>
            <person name="Grigoriev I.V."/>
            <person name="Hibbett D.S."/>
            <person name="Martin F."/>
        </authorList>
    </citation>
    <scope>NUCLEOTIDE SEQUENCE [LARGE SCALE GENOMIC DNA]</scope>
    <source>
        <strain evidence="2">UH-Slu-Lm8-n1</strain>
    </source>
</reference>
<gene>
    <name evidence="1" type="ORF">CY34DRAFT_690456</name>
</gene>
<accession>A0A0D0B0X2</accession>
<organism evidence="1 2">
    <name type="scientific">Suillus luteus UH-Slu-Lm8-n1</name>
    <dbReference type="NCBI Taxonomy" id="930992"/>
    <lineage>
        <taxon>Eukaryota</taxon>
        <taxon>Fungi</taxon>
        <taxon>Dikarya</taxon>
        <taxon>Basidiomycota</taxon>
        <taxon>Agaricomycotina</taxon>
        <taxon>Agaricomycetes</taxon>
        <taxon>Agaricomycetidae</taxon>
        <taxon>Boletales</taxon>
        <taxon>Suillineae</taxon>
        <taxon>Suillaceae</taxon>
        <taxon>Suillus</taxon>
    </lineage>
</organism>
<evidence type="ECO:0000313" key="2">
    <source>
        <dbReference type="Proteomes" id="UP000054485"/>
    </source>
</evidence>
<dbReference type="HOGENOM" id="CLU_2559855_0_0_1"/>
<dbReference type="Proteomes" id="UP000054485">
    <property type="component" value="Unassembled WGS sequence"/>
</dbReference>
<evidence type="ECO:0000313" key="1">
    <source>
        <dbReference type="EMBL" id="KIK43669.1"/>
    </source>
</evidence>
<reference evidence="1 2" key="1">
    <citation type="submission" date="2014-04" db="EMBL/GenBank/DDBJ databases">
        <authorList>
            <consortium name="DOE Joint Genome Institute"/>
            <person name="Kuo A."/>
            <person name="Ruytinx J."/>
            <person name="Rineau F."/>
            <person name="Colpaert J."/>
            <person name="Kohler A."/>
            <person name="Nagy L.G."/>
            <person name="Floudas D."/>
            <person name="Copeland A."/>
            <person name="Barry K.W."/>
            <person name="Cichocki N."/>
            <person name="Veneault-Fourrey C."/>
            <person name="LaButti K."/>
            <person name="Lindquist E.A."/>
            <person name="Lipzen A."/>
            <person name="Lundell T."/>
            <person name="Morin E."/>
            <person name="Murat C."/>
            <person name="Sun H."/>
            <person name="Tunlid A."/>
            <person name="Henrissat B."/>
            <person name="Grigoriev I.V."/>
            <person name="Hibbett D.S."/>
            <person name="Martin F."/>
            <person name="Nordberg H.P."/>
            <person name="Cantor M.N."/>
            <person name="Hua S.X."/>
        </authorList>
    </citation>
    <scope>NUCLEOTIDE SEQUENCE [LARGE SCALE GENOMIC DNA]</scope>
    <source>
        <strain evidence="1 2">UH-Slu-Lm8-n1</strain>
    </source>
</reference>
<sequence length="82" mass="9483">MFLIPGFGVLQHLRLALSGCSSKDHIDQKTRRRRVSGHRNFRYMQLYKGTYPLGIQAHEGFLNAVHIFCRSVVHKSREQSIS</sequence>
<protein>
    <submittedName>
        <fullName evidence="1">Uncharacterized protein</fullName>
    </submittedName>
</protein>